<dbReference type="Gene3D" id="3.40.220.10">
    <property type="entry name" value="Leucine Aminopeptidase, subunit E, domain 1"/>
    <property type="match status" value="1"/>
</dbReference>
<keyword evidence="4" id="KW-1185">Reference proteome</keyword>
<feature type="region of interest" description="Disordered" evidence="1">
    <location>
        <begin position="185"/>
        <end position="211"/>
    </location>
</feature>
<dbReference type="PROSITE" id="PS51154">
    <property type="entry name" value="MACRO"/>
    <property type="match status" value="1"/>
</dbReference>
<protein>
    <submittedName>
        <fullName evidence="3">Macro domain-containing protein</fullName>
    </submittedName>
</protein>
<dbReference type="EMBL" id="JBHTGL010000008">
    <property type="protein sequence ID" value="MFD0626303.1"/>
    <property type="molecule type" value="Genomic_DNA"/>
</dbReference>
<dbReference type="SUPFAM" id="SSF52949">
    <property type="entry name" value="Macro domain-like"/>
    <property type="match status" value="1"/>
</dbReference>
<dbReference type="InterPro" id="IPR002589">
    <property type="entry name" value="Macro_dom"/>
</dbReference>
<organism evidence="3 4">
    <name type="scientific">Streptomyces sanglieri</name>
    <dbReference type="NCBI Taxonomy" id="193460"/>
    <lineage>
        <taxon>Bacteria</taxon>
        <taxon>Bacillati</taxon>
        <taxon>Actinomycetota</taxon>
        <taxon>Actinomycetes</taxon>
        <taxon>Kitasatosporales</taxon>
        <taxon>Streptomycetaceae</taxon>
        <taxon>Streptomyces</taxon>
    </lineage>
</organism>
<feature type="compositionally biased region" description="Pro residues" evidence="1">
    <location>
        <begin position="14"/>
        <end position="23"/>
    </location>
</feature>
<dbReference type="InterPro" id="IPR043472">
    <property type="entry name" value="Macro_dom-like"/>
</dbReference>
<name>A0ABW2X376_9ACTN</name>
<feature type="domain" description="Macro" evidence="2">
    <location>
        <begin position="214"/>
        <end position="425"/>
    </location>
</feature>
<evidence type="ECO:0000313" key="3">
    <source>
        <dbReference type="EMBL" id="MFD0626303.1"/>
    </source>
</evidence>
<evidence type="ECO:0000313" key="4">
    <source>
        <dbReference type="Proteomes" id="UP001596915"/>
    </source>
</evidence>
<dbReference type="Proteomes" id="UP001596915">
    <property type="component" value="Unassembled WGS sequence"/>
</dbReference>
<comment type="caution">
    <text evidence="3">The sequence shown here is derived from an EMBL/GenBank/DDBJ whole genome shotgun (WGS) entry which is preliminary data.</text>
</comment>
<evidence type="ECO:0000259" key="2">
    <source>
        <dbReference type="PROSITE" id="PS51154"/>
    </source>
</evidence>
<proteinExistence type="predicted"/>
<feature type="region of interest" description="Disordered" evidence="1">
    <location>
        <begin position="1"/>
        <end position="43"/>
    </location>
</feature>
<accession>A0ABW2X376</accession>
<sequence>MSQETHPSSSAPEPLGPMSPETPPTSGTAGHPGEPPRAGGRALLPLPGAERLAAELRALRRPGLSGLRTLRPEALIRVAVAAGLCGGSGDEAAGVEMLLKAGVRHLGGRTLSADGTRGDPLARAAAHTFGLLPDWRGVSGQERRKAAAAVYGVTSERFRKSQEQEVIAELALAVLTVARSAITGPPPPVPAGGPEGAAPSVRTPDPVPDPPTRLTGPPLPAAAVHRVTVHVASIELLRDIDILVSSENIYLEMSKTFRSTVSGSLRRAAAIRDEAGETVDDVLARELVEWMRAHGRSGLPVRPGTVVPTSPGALAQRGVRRIHHAAVASPTSDGHGYRVDPHVLAEAVSASFRLARAERDRYDPPLSSLCFPLLGAGHGLPPEKAARWLCWAVHEELSRDPSWTVHLVAQRPELAKLLTAASSAP</sequence>
<reference evidence="4" key="1">
    <citation type="journal article" date="2019" name="Int. J. Syst. Evol. Microbiol.">
        <title>The Global Catalogue of Microorganisms (GCM) 10K type strain sequencing project: providing services to taxonomists for standard genome sequencing and annotation.</title>
        <authorList>
            <consortium name="The Broad Institute Genomics Platform"/>
            <consortium name="The Broad Institute Genome Sequencing Center for Infectious Disease"/>
            <person name="Wu L."/>
            <person name="Ma J."/>
        </authorList>
    </citation>
    <scope>NUCLEOTIDE SEQUENCE [LARGE SCALE GENOMIC DNA]</scope>
    <source>
        <strain evidence="4">JCM 12607</strain>
    </source>
</reference>
<evidence type="ECO:0000256" key="1">
    <source>
        <dbReference type="SAM" id="MobiDB-lite"/>
    </source>
</evidence>
<gene>
    <name evidence="3" type="ORF">ACFQ2K_29925</name>
</gene>
<feature type="compositionally biased region" description="Polar residues" evidence="1">
    <location>
        <begin position="1"/>
        <end position="11"/>
    </location>
</feature>